<dbReference type="InterPro" id="IPR036864">
    <property type="entry name" value="Zn2-C6_fun-type_DNA-bd_sf"/>
</dbReference>
<evidence type="ECO:0008006" key="3">
    <source>
        <dbReference type="Google" id="ProtNLM"/>
    </source>
</evidence>
<dbReference type="GO" id="GO:0008270">
    <property type="term" value="F:zinc ion binding"/>
    <property type="evidence" value="ECO:0007669"/>
    <property type="project" value="InterPro"/>
</dbReference>
<evidence type="ECO:0000313" key="2">
    <source>
        <dbReference type="Proteomes" id="UP000030706"/>
    </source>
</evidence>
<protein>
    <recommendedName>
        <fullName evidence="3">Zn(2)-C6 fungal-type domain-containing protein</fullName>
    </recommendedName>
</protein>
<sequence length="92" mass="10912">MINHRDCFYRVSPIWFQLIKQCSRQATGRGRMRHSGHRKLCPRTSSPEELVSSAIDRNKRCNKQQPCSNCIRRGISHSRVWPVDFRRHCMSQ</sequence>
<dbReference type="SUPFAM" id="SSF57701">
    <property type="entry name" value="Zn2/Cys6 DNA-binding domain"/>
    <property type="match status" value="1"/>
</dbReference>
<gene>
    <name evidence="1" type="ORF">M438DRAFT_38908</name>
</gene>
<proteinExistence type="predicted"/>
<dbReference type="GeneID" id="40751334"/>
<dbReference type="Proteomes" id="UP000030706">
    <property type="component" value="Unassembled WGS sequence"/>
</dbReference>
<keyword evidence="2" id="KW-1185">Reference proteome</keyword>
<dbReference type="RefSeq" id="XP_029759138.1">
    <property type="nucleotide sequence ID" value="XM_029909028.1"/>
</dbReference>
<organism evidence="1 2">
    <name type="scientific">Aureobasidium pullulans EXF-150</name>
    <dbReference type="NCBI Taxonomy" id="1043002"/>
    <lineage>
        <taxon>Eukaryota</taxon>
        <taxon>Fungi</taxon>
        <taxon>Dikarya</taxon>
        <taxon>Ascomycota</taxon>
        <taxon>Pezizomycotina</taxon>
        <taxon>Dothideomycetes</taxon>
        <taxon>Dothideomycetidae</taxon>
        <taxon>Dothideales</taxon>
        <taxon>Saccotheciaceae</taxon>
        <taxon>Aureobasidium</taxon>
    </lineage>
</organism>
<dbReference type="GO" id="GO:0000981">
    <property type="term" value="F:DNA-binding transcription factor activity, RNA polymerase II-specific"/>
    <property type="evidence" value="ECO:0007669"/>
    <property type="project" value="InterPro"/>
</dbReference>
<evidence type="ECO:0000313" key="1">
    <source>
        <dbReference type="EMBL" id="KEQ82951.1"/>
    </source>
</evidence>
<dbReference type="EMBL" id="KL584985">
    <property type="protein sequence ID" value="KEQ82951.1"/>
    <property type="molecule type" value="Genomic_DNA"/>
</dbReference>
<dbReference type="AlphaFoldDB" id="A0A074Y7V1"/>
<name>A0A074Y7V1_AURPU</name>
<reference evidence="1 2" key="1">
    <citation type="journal article" date="2014" name="BMC Genomics">
        <title>Genome sequencing of four Aureobasidium pullulans varieties: biotechnological potential, stress tolerance, and description of new species.</title>
        <authorList>
            <person name="Gostin Ar C."/>
            <person name="Ohm R.A."/>
            <person name="Kogej T."/>
            <person name="Sonjak S."/>
            <person name="Turk M."/>
            <person name="Zajc J."/>
            <person name="Zalar P."/>
            <person name="Grube M."/>
            <person name="Sun H."/>
            <person name="Han J."/>
            <person name="Sharma A."/>
            <person name="Chiniquy J."/>
            <person name="Ngan C.Y."/>
            <person name="Lipzen A."/>
            <person name="Barry K."/>
            <person name="Grigoriev I.V."/>
            <person name="Gunde-Cimerman N."/>
        </authorList>
    </citation>
    <scope>NUCLEOTIDE SEQUENCE [LARGE SCALE GENOMIC DNA]</scope>
    <source>
        <strain evidence="1 2">EXF-150</strain>
    </source>
</reference>
<accession>A0A074Y7V1</accession>
<dbReference type="HOGENOM" id="CLU_2412895_0_0_1"/>